<dbReference type="PRINTS" id="PR00081">
    <property type="entry name" value="GDHRDH"/>
</dbReference>
<evidence type="ECO:0000313" key="5">
    <source>
        <dbReference type="Proteomes" id="UP000799770"/>
    </source>
</evidence>
<dbReference type="GO" id="GO:0016616">
    <property type="term" value="F:oxidoreductase activity, acting on the CH-OH group of donors, NAD or NADP as acceptor"/>
    <property type="evidence" value="ECO:0007669"/>
    <property type="project" value="TreeGrafter"/>
</dbReference>
<dbReference type="OrthoDB" id="10253736at2759"/>
<evidence type="ECO:0000256" key="1">
    <source>
        <dbReference type="ARBA" id="ARBA00006484"/>
    </source>
</evidence>
<accession>A0A6A5YM42</accession>
<dbReference type="PANTHER" id="PTHR24322:SF736">
    <property type="entry name" value="RETINOL DEHYDROGENASE 10"/>
    <property type="match status" value="1"/>
</dbReference>
<keyword evidence="2" id="KW-0521">NADP</keyword>
<evidence type="ECO:0000313" key="4">
    <source>
        <dbReference type="EMBL" id="KAF2107397.1"/>
    </source>
</evidence>
<evidence type="ECO:0008006" key="6">
    <source>
        <dbReference type="Google" id="ProtNLM"/>
    </source>
</evidence>
<dbReference type="PANTHER" id="PTHR24322">
    <property type="entry name" value="PKSB"/>
    <property type="match status" value="1"/>
</dbReference>
<dbReference type="Proteomes" id="UP000799770">
    <property type="component" value="Unassembled WGS sequence"/>
</dbReference>
<name>A0A6A5YM42_9PLEO</name>
<organism evidence="4 5">
    <name type="scientific">Lophiotrema nucula</name>
    <dbReference type="NCBI Taxonomy" id="690887"/>
    <lineage>
        <taxon>Eukaryota</taxon>
        <taxon>Fungi</taxon>
        <taxon>Dikarya</taxon>
        <taxon>Ascomycota</taxon>
        <taxon>Pezizomycotina</taxon>
        <taxon>Dothideomycetes</taxon>
        <taxon>Pleosporomycetidae</taxon>
        <taxon>Pleosporales</taxon>
        <taxon>Lophiotremataceae</taxon>
        <taxon>Lophiotrema</taxon>
    </lineage>
</organism>
<gene>
    <name evidence="4" type="ORF">BDV96DRAFT_298962</name>
</gene>
<dbReference type="Gene3D" id="3.40.50.720">
    <property type="entry name" value="NAD(P)-binding Rossmann-like Domain"/>
    <property type="match status" value="1"/>
</dbReference>
<dbReference type="EMBL" id="ML977354">
    <property type="protein sequence ID" value="KAF2107397.1"/>
    <property type="molecule type" value="Genomic_DNA"/>
</dbReference>
<dbReference type="InterPro" id="IPR020904">
    <property type="entry name" value="Sc_DH/Rdtase_CS"/>
</dbReference>
<dbReference type="SUPFAM" id="SSF51735">
    <property type="entry name" value="NAD(P)-binding Rossmann-fold domains"/>
    <property type="match status" value="1"/>
</dbReference>
<comment type="similarity">
    <text evidence="1">Belongs to the short-chain dehydrogenases/reductases (SDR) family.</text>
</comment>
<evidence type="ECO:0000256" key="3">
    <source>
        <dbReference type="ARBA" id="ARBA00023002"/>
    </source>
</evidence>
<protein>
    <recommendedName>
        <fullName evidence="6">NAD(P)-binding protein</fullName>
    </recommendedName>
</protein>
<dbReference type="InterPro" id="IPR036291">
    <property type="entry name" value="NAD(P)-bd_dom_sf"/>
</dbReference>
<dbReference type="AlphaFoldDB" id="A0A6A5YM42"/>
<proteinExistence type="inferred from homology"/>
<keyword evidence="5" id="KW-1185">Reference proteome</keyword>
<dbReference type="PROSITE" id="PS00061">
    <property type="entry name" value="ADH_SHORT"/>
    <property type="match status" value="1"/>
</dbReference>
<evidence type="ECO:0000256" key="2">
    <source>
        <dbReference type="ARBA" id="ARBA00022857"/>
    </source>
</evidence>
<keyword evidence="3" id="KW-0560">Oxidoreductase</keyword>
<reference evidence="4" key="1">
    <citation type="journal article" date="2020" name="Stud. Mycol.">
        <title>101 Dothideomycetes genomes: a test case for predicting lifestyles and emergence of pathogens.</title>
        <authorList>
            <person name="Haridas S."/>
            <person name="Albert R."/>
            <person name="Binder M."/>
            <person name="Bloem J."/>
            <person name="Labutti K."/>
            <person name="Salamov A."/>
            <person name="Andreopoulos B."/>
            <person name="Baker S."/>
            <person name="Barry K."/>
            <person name="Bills G."/>
            <person name="Bluhm B."/>
            <person name="Cannon C."/>
            <person name="Castanera R."/>
            <person name="Culley D."/>
            <person name="Daum C."/>
            <person name="Ezra D."/>
            <person name="Gonzalez J."/>
            <person name="Henrissat B."/>
            <person name="Kuo A."/>
            <person name="Liang C."/>
            <person name="Lipzen A."/>
            <person name="Lutzoni F."/>
            <person name="Magnuson J."/>
            <person name="Mondo S."/>
            <person name="Nolan M."/>
            <person name="Ohm R."/>
            <person name="Pangilinan J."/>
            <person name="Park H.-J."/>
            <person name="Ramirez L."/>
            <person name="Alfaro M."/>
            <person name="Sun H."/>
            <person name="Tritt A."/>
            <person name="Yoshinaga Y."/>
            <person name="Zwiers L.-H."/>
            <person name="Turgeon B."/>
            <person name="Goodwin S."/>
            <person name="Spatafora J."/>
            <person name="Crous P."/>
            <person name="Grigoriev I."/>
        </authorList>
    </citation>
    <scope>NUCLEOTIDE SEQUENCE</scope>
    <source>
        <strain evidence="4">CBS 627.86</strain>
    </source>
</reference>
<dbReference type="Pfam" id="PF00106">
    <property type="entry name" value="adh_short"/>
    <property type="match status" value="1"/>
</dbReference>
<sequence length="381" mass="41943">MAQTPAKAPVRPLSGIFKGVKYAVNEPFITGALLYILTRGPADIRGRILGPFRTNLLSKNGTQRLAKLITALKWLTAIGVAKRINLGLNRLALNNWTFGRPGAPFEFGPSKRELVVITGGSSGFGYEMVKLFANKARVIVLDVSPFPDELARLSDVYFYRCDVTDTPAVVNLCDEIRKTHGNPSVLINNAGIGIGKTVLETSNEQCEKLFQVNLISHFVLIREFLPDMLKMKKGHIVTIASMASFHAAPGLLDYCCSKVGALYLNDGIRAECLTRYPGGEGICTTSVHPSWHQTGILNSTVTKTLQKHGIVPDPAINVSKLVVDQVLAARSGRLHVPLSEESKSGIRYWPMWYQDMMMGYVFPKSKKGFEFGKDKDSKLSE</sequence>
<dbReference type="InterPro" id="IPR002347">
    <property type="entry name" value="SDR_fam"/>
</dbReference>